<feature type="compositionally biased region" description="Basic and acidic residues" evidence="1">
    <location>
        <begin position="102"/>
        <end position="115"/>
    </location>
</feature>
<protein>
    <submittedName>
        <fullName evidence="2">Uncharacterized protein</fullName>
    </submittedName>
</protein>
<dbReference type="AlphaFoldDB" id="A0A9P6CWC2"/>
<evidence type="ECO:0000313" key="2">
    <source>
        <dbReference type="EMBL" id="KAF9474443.1"/>
    </source>
</evidence>
<reference evidence="2" key="1">
    <citation type="submission" date="2020-11" db="EMBL/GenBank/DDBJ databases">
        <authorList>
            <consortium name="DOE Joint Genome Institute"/>
            <person name="Ahrendt S."/>
            <person name="Riley R."/>
            <person name="Andreopoulos W."/>
            <person name="Labutti K."/>
            <person name="Pangilinan J."/>
            <person name="Ruiz-Duenas F.J."/>
            <person name="Barrasa J.M."/>
            <person name="Sanchez-Garcia M."/>
            <person name="Camarero S."/>
            <person name="Miyauchi S."/>
            <person name="Serrano A."/>
            <person name="Linde D."/>
            <person name="Babiker R."/>
            <person name="Drula E."/>
            <person name="Ayuso-Fernandez I."/>
            <person name="Pacheco R."/>
            <person name="Padilla G."/>
            <person name="Ferreira P."/>
            <person name="Barriuso J."/>
            <person name="Kellner H."/>
            <person name="Castanera R."/>
            <person name="Alfaro M."/>
            <person name="Ramirez L."/>
            <person name="Pisabarro A.G."/>
            <person name="Kuo A."/>
            <person name="Tritt A."/>
            <person name="Lipzen A."/>
            <person name="He G."/>
            <person name="Yan M."/>
            <person name="Ng V."/>
            <person name="Cullen D."/>
            <person name="Martin F."/>
            <person name="Rosso M.-N."/>
            <person name="Henrissat B."/>
            <person name="Hibbett D."/>
            <person name="Martinez A.T."/>
            <person name="Grigoriev I.V."/>
        </authorList>
    </citation>
    <scope>NUCLEOTIDE SEQUENCE</scope>
    <source>
        <strain evidence="2">CIRM-BRFM 674</strain>
    </source>
</reference>
<gene>
    <name evidence="2" type="ORF">BDN70DRAFT_884799</name>
</gene>
<dbReference type="EMBL" id="MU155378">
    <property type="protein sequence ID" value="KAF9474443.1"/>
    <property type="molecule type" value="Genomic_DNA"/>
</dbReference>
<dbReference type="Proteomes" id="UP000807469">
    <property type="component" value="Unassembled WGS sequence"/>
</dbReference>
<sequence length="158" mass="17595">MKDPIAVGNPGLRAPETTTQNQIICLTQKYRRISDGGHARLNALRIATNMGRRGRYRMDGANGRSFLALETPSYTLPYIAHHLLTTSILISYGRKASSTSSRQREDDSKGVDENKPLNLPAPHHRGYTTTTRGHIEFIYALKEVTSVSLVVGEKCRSR</sequence>
<name>A0A9P6CWC2_9AGAR</name>
<proteinExistence type="predicted"/>
<keyword evidence="3" id="KW-1185">Reference proteome</keyword>
<comment type="caution">
    <text evidence="2">The sequence shown here is derived from an EMBL/GenBank/DDBJ whole genome shotgun (WGS) entry which is preliminary data.</text>
</comment>
<evidence type="ECO:0000256" key="1">
    <source>
        <dbReference type="SAM" id="MobiDB-lite"/>
    </source>
</evidence>
<accession>A0A9P6CWC2</accession>
<organism evidence="2 3">
    <name type="scientific">Pholiota conissans</name>
    <dbReference type="NCBI Taxonomy" id="109636"/>
    <lineage>
        <taxon>Eukaryota</taxon>
        <taxon>Fungi</taxon>
        <taxon>Dikarya</taxon>
        <taxon>Basidiomycota</taxon>
        <taxon>Agaricomycotina</taxon>
        <taxon>Agaricomycetes</taxon>
        <taxon>Agaricomycetidae</taxon>
        <taxon>Agaricales</taxon>
        <taxon>Agaricineae</taxon>
        <taxon>Strophariaceae</taxon>
        <taxon>Pholiota</taxon>
    </lineage>
</organism>
<feature type="region of interest" description="Disordered" evidence="1">
    <location>
        <begin position="95"/>
        <end position="126"/>
    </location>
</feature>
<evidence type="ECO:0000313" key="3">
    <source>
        <dbReference type="Proteomes" id="UP000807469"/>
    </source>
</evidence>